<sequence>MGYQSLQKRSFPVPQRRRNRGGMGRTCHEGSSSSEEERLRQKCKSAGPVPPGSLPQGSSTSEEGRLRQKCSSAGPVPPDSLPQGSSSSEEERLRQQCSIAGPVPPGSSPQGSSSSEEERLRQKCSIAGPVPPGSSPQGSSSSEEERLHQKCSSAGPAPPGLLPQAAPSPQTTRLSSAYVERSAERLSQGVKRWEDGNFRFVRTLQTAHRNHGRVDVLYHSARGCEVASKRMPNRWIATNPSGFQAAHPTESEQPWFDLGVQQALRDMKFPYVCRLLGIFRDCKYTYVLTSLAKTGDLFTWSLEAPDPGHEREALMMPLAGQLCHAVSWLHELGIAHRDLSLENVLLTEHGTDRLPRIQVIDFGAATLARSCRSEVRGKPSYQAPEMHEELDYDPFLADAFSLGVALYCMAAQGYPWAATKVGSCQLFDYCRTWGVRMFLQQRTVGTVLGAPKVGEVLSPGFLVLLEALLQPGHRSRGFLTRGRRCIWGLPWLQVAIHGDAKAYCSL</sequence>
<dbReference type="InterPro" id="IPR011009">
    <property type="entry name" value="Kinase-like_dom_sf"/>
</dbReference>
<evidence type="ECO:0000256" key="2">
    <source>
        <dbReference type="ARBA" id="ARBA00022840"/>
    </source>
</evidence>
<dbReference type="Pfam" id="PF00069">
    <property type="entry name" value="Pkinase"/>
    <property type="match status" value="1"/>
</dbReference>
<dbReference type="PANTHER" id="PTHR24346">
    <property type="entry name" value="MAP/MICROTUBULE AFFINITY-REGULATING KINASE"/>
    <property type="match status" value="1"/>
</dbReference>
<feature type="domain" description="Protein kinase" evidence="4">
    <location>
        <begin position="187"/>
        <end position="492"/>
    </location>
</feature>
<evidence type="ECO:0000256" key="3">
    <source>
        <dbReference type="SAM" id="MobiDB-lite"/>
    </source>
</evidence>
<dbReference type="PANTHER" id="PTHR24346:SF30">
    <property type="entry name" value="MATERNAL EMBRYONIC LEUCINE ZIPPER KINASE"/>
    <property type="match status" value="1"/>
</dbReference>
<feature type="region of interest" description="Disordered" evidence="3">
    <location>
        <begin position="1"/>
        <end position="180"/>
    </location>
</feature>
<evidence type="ECO:0000256" key="1">
    <source>
        <dbReference type="ARBA" id="ARBA00022741"/>
    </source>
</evidence>
<dbReference type="SUPFAM" id="SSF56112">
    <property type="entry name" value="Protein kinase-like (PK-like)"/>
    <property type="match status" value="1"/>
</dbReference>
<dbReference type="InterPro" id="IPR000719">
    <property type="entry name" value="Prot_kinase_dom"/>
</dbReference>
<proteinExistence type="predicted"/>
<keyword evidence="2" id="KW-0067">ATP-binding</keyword>
<evidence type="ECO:0000259" key="4">
    <source>
        <dbReference type="PROSITE" id="PS50011"/>
    </source>
</evidence>
<name>A0A7S4S9B7_9DINO</name>
<dbReference type="GO" id="GO:0004674">
    <property type="term" value="F:protein serine/threonine kinase activity"/>
    <property type="evidence" value="ECO:0007669"/>
    <property type="project" value="TreeGrafter"/>
</dbReference>
<dbReference type="PROSITE" id="PS50011">
    <property type="entry name" value="PROTEIN_KINASE_DOM"/>
    <property type="match status" value="1"/>
</dbReference>
<evidence type="ECO:0000313" key="5">
    <source>
        <dbReference type="EMBL" id="CAE4638507.1"/>
    </source>
</evidence>
<accession>A0A7S4S9B7</accession>
<protein>
    <recommendedName>
        <fullName evidence="4">Protein kinase domain-containing protein</fullName>
    </recommendedName>
</protein>
<dbReference type="SMART" id="SM00220">
    <property type="entry name" value="S_TKc"/>
    <property type="match status" value="1"/>
</dbReference>
<dbReference type="Gene3D" id="1.10.510.10">
    <property type="entry name" value="Transferase(Phosphotransferase) domain 1"/>
    <property type="match status" value="1"/>
</dbReference>
<dbReference type="EMBL" id="HBNR01066358">
    <property type="protein sequence ID" value="CAE4638507.1"/>
    <property type="molecule type" value="Transcribed_RNA"/>
</dbReference>
<dbReference type="GO" id="GO:0035556">
    <property type="term" value="P:intracellular signal transduction"/>
    <property type="evidence" value="ECO:0007669"/>
    <property type="project" value="TreeGrafter"/>
</dbReference>
<keyword evidence="1" id="KW-0547">Nucleotide-binding</keyword>
<dbReference type="AlphaFoldDB" id="A0A7S4S9B7"/>
<reference evidence="5" key="1">
    <citation type="submission" date="2021-01" db="EMBL/GenBank/DDBJ databases">
        <authorList>
            <person name="Corre E."/>
            <person name="Pelletier E."/>
            <person name="Niang G."/>
            <person name="Scheremetjew M."/>
            <person name="Finn R."/>
            <person name="Kale V."/>
            <person name="Holt S."/>
            <person name="Cochrane G."/>
            <person name="Meng A."/>
            <person name="Brown T."/>
            <person name="Cohen L."/>
        </authorList>
    </citation>
    <scope>NUCLEOTIDE SEQUENCE</scope>
    <source>
        <strain evidence="5">CCMP3105</strain>
    </source>
</reference>
<gene>
    <name evidence="5" type="ORF">AMON00008_LOCUS46870</name>
</gene>
<dbReference type="GO" id="GO:0005524">
    <property type="term" value="F:ATP binding"/>
    <property type="evidence" value="ECO:0007669"/>
    <property type="project" value="UniProtKB-KW"/>
</dbReference>
<organism evidence="5">
    <name type="scientific">Alexandrium monilatum</name>
    <dbReference type="NCBI Taxonomy" id="311494"/>
    <lineage>
        <taxon>Eukaryota</taxon>
        <taxon>Sar</taxon>
        <taxon>Alveolata</taxon>
        <taxon>Dinophyceae</taxon>
        <taxon>Gonyaulacales</taxon>
        <taxon>Pyrocystaceae</taxon>
        <taxon>Alexandrium</taxon>
    </lineage>
</organism>
<dbReference type="GO" id="GO:0005737">
    <property type="term" value="C:cytoplasm"/>
    <property type="evidence" value="ECO:0007669"/>
    <property type="project" value="TreeGrafter"/>
</dbReference>